<organism evidence="1 2">
    <name type="scientific">Stephania yunnanensis</name>
    <dbReference type="NCBI Taxonomy" id="152371"/>
    <lineage>
        <taxon>Eukaryota</taxon>
        <taxon>Viridiplantae</taxon>
        <taxon>Streptophyta</taxon>
        <taxon>Embryophyta</taxon>
        <taxon>Tracheophyta</taxon>
        <taxon>Spermatophyta</taxon>
        <taxon>Magnoliopsida</taxon>
        <taxon>Ranunculales</taxon>
        <taxon>Menispermaceae</taxon>
        <taxon>Menispermoideae</taxon>
        <taxon>Cissampelideae</taxon>
        <taxon>Stephania</taxon>
    </lineage>
</organism>
<keyword evidence="2" id="KW-1185">Reference proteome</keyword>
<proteinExistence type="predicted"/>
<sequence length="127" mass="14231">MDKNFVAKVSDFGVSNLLVEGNRVGSSMAIDCFVDPEYVYDLLQHYEAKSITELDGFVDKALGNKKMDVVLEMLKLALLCLGDIARRPTMSMVVAELELIQRDEMYHEDNSLGEEFSIITLGSELFS</sequence>
<evidence type="ECO:0000313" key="2">
    <source>
        <dbReference type="Proteomes" id="UP001420932"/>
    </source>
</evidence>
<dbReference type="InterPro" id="IPR011009">
    <property type="entry name" value="Kinase-like_dom_sf"/>
</dbReference>
<name>A0AAP0LFR9_9MAGN</name>
<protein>
    <recommendedName>
        <fullName evidence="3">Protein kinase domain-containing protein</fullName>
    </recommendedName>
</protein>
<comment type="caution">
    <text evidence="1">The sequence shown here is derived from an EMBL/GenBank/DDBJ whole genome shotgun (WGS) entry which is preliminary data.</text>
</comment>
<accession>A0AAP0LFR9</accession>
<dbReference type="SUPFAM" id="SSF56112">
    <property type="entry name" value="Protein kinase-like (PK-like)"/>
    <property type="match status" value="1"/>
</dbReference>
<reference evidence="1 2" key="1">
    <citation type="submission" date="2024-01" db="EMBL/GenBank/DDBJ databases">
        <title>Genome assemblies of Stephania.</title>
        <authorList>
            <person name="Yang L."/>
        </authorList>
    </citation>
    <scope>NUCLEOTIDE SEQUENCE [LARGE SCALE GENOMIC DNA]</scope>
    <source>
        <strain evidence="1">YNDBR</strain>
        <tissue evidence="1">Leaf</tissue>
    </source>
</reference>
<dbReference type="EMBL" id="JBBNAF010000001">
    <property type="protein sequence ID" value="KAK9168840.1"/>
    <property type="molecule type" value="Genomic_DNA"/>
</dbReference>
<evidence type="ECO:0008006" key="3">
    <source>
        <dbReference type="Google" id="ProtNLM"/>
    </source>
</evidence>
<evidence type="ECO:0000313" key="1">
    <source>
        <dbReference type="EMBL" id="KAK9168840.1"/>
    </source>
</evidence>
<dbReference type="AlphaFoldDB" id="A0AAP0LFR9"/>
<dbReference type="Proteomes" id="UP001420932">
    <property type="component" value="Unassembled WGS sequence"/>
</dbReference>
<gene>
    <name evidence="1" type="ORF">Syun_000980</name>
</gene>